<dbReference type="PROSITE" id="PS50985">
    <property type="entry name" value="GRAS"/>
    <property type="match status" value="1"/>
</dbReference>
<evidence type="ECO:0000256" key="1">
    <source>
        <dbReference type="ARBA" id="ARBA00023015"/>
    </source>
</evidence>
<name>A0AAN8ZE49_9MAGN</name>
<feature type="region of interest" description="SAW" evidence="3">
    <location>
        <begin position="189"/>
        <end position="216"/>
    </location>
</feature>
<comment type="caution">
    <text evidence="5">The sequence shown here is derived from an EMBL/GenBank/DDBJ whole genome shotgun (WGS) entry which is preliminary data.</text>
</comment>
<dbReference type="Proteomes" id="UP001370490">
    <property type="component" value="Unassembled WGS sequence"/>
</dbReference>
<keyword evidence="1" id="KW-0805">Transcription regulation</keyword>
<comment type="similarity">
    <text evidence="3">Belongs to the GRAS family.</text>
</comment>
<keyword evidence="2" id="KW-0804">Transcription</keyword>
<gene>
    <name evidence="5" type="ORF">RJ641_034911</name>
</gene>
<evidence type="ECO:0000256" key="2">
    <source>
        <dbReference type="ARBA" id="ARBA00023163"/>
    </source>
</evidence>
<sequence length="216" mass="23974">MGSFKDGADRQMMMIMPSAEEANQVVDRGASIGLKSRLSLLPNVNKSGTKADSPLITREEKMEAFQFLYQTTPYLAFGYVAANEATCQASQHLLHLTKESLDLREGDPLFVNSIMHLHKYVKESRGSLTAVLQAIRNLRPTLLTVEEQDGNHNGPFFLGSKSTSKQSTANQDRGFTLQTQLETLQHMKAQIGSRGMKEKTNDEGNQAKRDSKLRAA</sequence>
<proteinExistence type="inferred from homology"/>
<feature type="region of interest" description="Disordered" evidence="4">
    <location>
        <begin position="190"/>
        <end position="216"/>
    </location>
</feature>
<keyword evidence="6" id="KW-1185">Reference proteome</keyword>
<reference evidence="5 6" key="1">
    <citation type="submission" date="2023-12" db="EMBL/GenBank/DDBJ databases">
        <title>A high-quality genome assembly for Dillenia turbinata (Dilleniales).</title>
        <authorList>
            <person name="Chanderbali A."/>
        </authorList>
    </citation>
    <scope>NUCLEOTIDE SEQUENCE [LARGE SCALE GENOMIC DNA]</scope>
    <source>
        <strain evidence="5">LSX21</strain>
        <tissue evidence="5">Leaf</tissue>
    </source>
</reference>
<evidence type="ECO:0000256" key="4">
    <source>
        <dbReference type="SAM" id="MobiDB-lite"/>
    </source>
</evidence>
<dbReference type="AlphaFoldDB" id="A0AAN8ZE49"/>
<accession>A0AAN8ZE49</accession>
<dbReference type="InterPro" id="IPR005202">
    <property type="entry name" value="TF_GRAS"/>
</dbReference>
<dbReference type="Pfam" id="PF03514">
    <property type="entry name" value="GRAS"/>
    <property type="match status" value="1"/>
</dbReference>
<evidence type="ECO:0000313" key="6">
    <source>
        <dbReference type="Proteomes" id="UP001370490"/>
    </source>
</evidence>
<comment type="caution">
    <text evidence="3">Lacks conserved residue(s) required for the propagation of feature annotation.</text>
</comment>
<protein>
    <submittedName>
        <fullName evidence="5">Transcription factor GRAS</fullName>
    </submittedName>
</protein>
<feature type="compositionally biased region" description="Basic and acidic residues" evidence="4">
    <location>
        <begin position="195"/>
        <end position="216"/>
    </location>
</feature>
<dbReference type="EMBL" id="JBAMMX010000008">
    <property type="protein sequence ID" value="KAK6934756.1"/>
    <property type="molecule type" value="Genomic_DNA"/>
</dbReference>
<evidence type="ECO:0000313" key="5">
    <source>
        <dbReference type="EMBL" id="KAK6934756.1"/>
    </source>
</evidence>
<evidence type="ECO:0000256" key="3">
    <source>
        <dbReference type="PROSITE-ProRule" id="PRU01191"/>
    </source>
</evidence>
<organism evidence="5 6">
    <name type="scientific">Dillenia turbinata</name>
    <dbReference type="NCBI Taxonomy" id="194707"/>
    <lineage>
        <taxon>Eukaryota</taxon>
        <taxon>Viridiplantae</taxon>
        <taxon>Streptophyta</taxon>
        <taxon>Embryophyta</taxon>
        <taxon>Tracheophyta</taxon>
        <taxon>Spermatophyta</taxon>
        <taxon>Magnoliopsida</taxon>
        <taxon>eudicotyledons</taxon>
        <taxon>Gunneridae</taxon>
        <taxon>Pentapetalae</taxon>
        <taxon>Dilleniales</taxon>
        <taxon>Dilleniaceae</taxon>
        <taxon>Dillenia</taxon>
    </lineage>
</organism>